<dbReference type="RefSeq" id="WP_358646539.1">
    <property type="nucleotide sequence ID" value="NZ_JBFAEV010000047.1"/>
</dbReference>
<dbReference type="EC" id="1.-.-.-" evidence="3"/>
<evidence type="ECO:0000259" key="2">
    <source>
        <dbReference type="SMART" id="SM00829"/>
    </source>
</evidence>
<protein>
    <submittedName>
        <fullName evidence="3">NADP-dependent oxidoreductase</fullName>
        <ecNumber evidence="3">1.-.-.-</ecNumber>
    </submittedName>
</protein>
<dbReference type="Gene3D" id="3.90.180.10">
    <property type="entry name" value="Medium-chain alcohol dehydrogenases, catalytic domain"/>
    <property type="match status" value="1"/>
</dbReference>
<dbReference type="Proteomes" id="UP001620295">
    <property type="component" value="Unassembled WGS sequence"/>
</dbReference>
<dbReference type="InterPro" id="IPR013154">
    <property type="entry name" value="ADH-like_N"/>
</dbReference>
<gene>
    <name evidence="3" type="ORF">ACI2L5_48310</name>
</gene>
<proteinExistence type="predicted"/>
<name>A0ABW8M374_9ACTN</name>
<dbReference type="SUPFAM" id="SSF51735">
    <property type="entry name" value="NAD(P)-binding Rossmann-fold domains"/>
    <property type="match status" value="1"/>
</dbReference>
<dbReference type="Pfam" id="PF13602">
    <property type="entry name" value="ADH_zinc_N_2"/>
    <property type="match status" value="1"/>
</dbReference>
<dbReference type="EMBL" id="JBJDQH010000029">
    <property type="protein sequence ID" value="MFK4272630.1"/>
    <property type="molecule type" value="Genomic_DNA"/>
</dbReference>
<dbReference type="PANTHER" id="PTHR44154:SF1">
    <property type="entry name" value="QUINONE OXIDOREDUCTASE"/>
    <property type="match status" value="1"/>
</dbReference>
<dbReference type="InterPro" id="IPR036291">
    <property type="entry name" value="NAD(P)-bd_dom_sf"/>
</dbReference>
<dbReference type="InterPro" id="IPR011032">
    <property type="entry name" value="GroES-like_sf"/>
</dbReference>
<comment type="caution">
    <text evidence="3">The sequence shown here is derived from an EMBL/GenBank/DDBJ whole genome shotgun (WGS) entry which is preliminary data.</text>
</comment>
<keyword evidence="3" id="KW-0560">Oxidoreductase</keyword>
<dbReference type="CDD" id="cd05289">
    <property type="entry name" value="MDR_like_2"/>
    <property type="match status" value="1"/>
</dbReference>
<feature type="domain" description="Enoyl reductase (ER)" evidence="2">
    <location>
        <begin position="11"/>
        <end position="304"/>
    </location>
</feature>
<evidence type="ECO:0000256" key="1">
    <source>
        <dbReference type="ARBA" id="ARBA00022857"/>
    </source>
</evidence>
<organism evidence="3 4">
    <name type="scientific">Streptomyces milbemycinicus</name>
    <dbReference type="NCBI Taxonomy" id="476552"/>
    <lineage>
        <taxon>Bacteria</taxon>
        <taxon>Bacillati</taxon>
        <taxon>Actinomycetota</taxon>
        <taxon>Actinomycetes</taxon>
        <taxon>Kitasatosporales</taxon>
        <taxon>Streptomycetaceae</taxon>
        <taxon>Streptomyces</taxon>
    </lineage>
</organism>
<dbReference type="GO" id="GO:0016491">
    <property type="term" value="F:oxidoreductase activity"/>
    <property type="evidence" value="ECO:0007669"/>
    <property type="project" value="UniProtKB-KW"/>
</dbReference>
<dbReference type="InterPro" id="IPR051603">
    <property type="entry name" value="Zinc-ADH_QOR/CCCR"/>
</dbReference>
<dbReference type="Pfam" id="PF08240">
    <property type="entry name" value="ADH_N"/>
    <property type="match status" value="1"/>
</dbReference>
<accession>A0ABW8M374</accession>
<evidence type="ECO:0000313" key="3">
    <source>
        <dbReference type="EMBL" id="MFK4272630.1"/>
    </source>
</evidence>
<dbReference type="SMART" id="SM00829">
    <property type="entry name" value="PKS_ER"/>
    <property type="match status" value="1"/>
</dbReference>
<dbReference type="Gene3D" id="3.40.50.720">
    <property type="entry name" value="NAD(P)-binding Rossmann-like Domain"/>
    <property type="match status" value="1"/>
</dbReference>
<dbReference type="SUPFAM" id="SSF50129">
    <property type="entry name" value="GroES-like"/>
    <property type="match status" value="1"/>
</dbReference>
<reference evidence="3 4" key="1">
    <citation type="submission" date="2024-11" db="EMBL/GenBank/DDBJ databases">
        <title>The Natural Products Discovery Center: Release of the First 8490 Sequenced Strains for Exploring Actinobacteria Biosynthetic Diversity.</title>
        <authorList>
            <person name="Kalkreuter E."/>
            <person name="Kautsar S.A."/>
            <person name="Yang D."/>
            <person name="Bader C.D."/>
            <person name="Teijaro C.N."/>
            <person name="Fluegel L."/>
            <person name="Davis C.M."/>
            <person name="Simpson J.R."/>
            <person name="Lauterbach L."/>
            <person name="Steele A.D."/>
            <person name="Gui C."/>
            <person name="Meng S."/>
            <person name="Li G."/>
            <person name="Viehrig K."/>
            <person name="Ye F."/>
            <person name="Su P."/>
            <person name="Kiefer A.F."/>
            <person name="Nichols A."/>
            <person name="Cepeda A.J."/>
            <person name="Yan W."/>
            <person name="Fan B."/>
            <person name="Jiang Y."/>
            <person name="Adhikari A."/>
            <person name="Zheng C.-J."/>
            <person name="Schuster L."/>
            <person name="Cowan T.M."/>
            <person name="Smanski M.J."/>
            <person name="Chevrette M.G."/>
            <person name="De Carvalho L.P.S."/>
            <person name="Shen B."/>
        </authorList>
    </citation>
    <scope>NUCLEOTIDE SEQUENCE [LARGE SCALE GENOMIC DNA]</scope>
    <source>
        <strain evidence="3 4">NPDC020863</strain>
    </source>
</reference>
<evidence type="ECO:0000313" key="4">
    <source>
        <dbReference type="Proteomes" id="UP001620295"/>
    </source>
</evidence>
<dbReference type="InterPro" id="IPR020843">
    <property type="entry name" value="ER"/>
</dbReference>
<keyword evidence="1" id="KW-0521">NADP</keyword>
<keyword evidence="4" id="KW-1185">Reference proteome</keyword>
<sequence length="312" mass="32356">MPNAYGFTRYGGPEMQQFLDLPKPVPGPDELLVEVYAAGVNPVDWKVRAGMHRAFLHLEMPAVLGREVAGVVEQLGEGVDGFTAGDPVFGTSARGCGGYARFALLTAGQTAPKPAAVSFTDAAVLPVAVGTAYDGVGQLGLAAGETLLILGIGGGVGSAAAQIARDAGIRVIGTAAAAKREFVESLGATAIDYDSGAFDEQLKTILPNGVDAIFDLVGGEALNSVSPVISPGCRVLTVADPETAARFGARPLSRTSSTKTLTELARRVAEGRLDPQVRSVFRFEEAEAALREVESGHPWGKVVLDMRSSPGH</sequence>
<dbReference type="PANTHER" id="PTHR44154">
    <property type="entry name" value="QUINONE OXIDOREDUCTASE"/>
    <property type="match status" value="1"/>
</dbReference>